<feature type="region of interest" description="Disordered" evidence="1">
    <location>
        <begin position="477"/>
        <end position="515"/>
    </location>
</feature>
<keyword evidence="3" id="KW-1185">Reference proteome</keyword>
<gene>
    <name evidence="2" type="ORF">Egran_02557</name>
</gene>
<reference evidence="2 3" key="1">
    <citation type="journal article" date="2015" name="Environ. Microbiol.">
        <title>Metagenome sequence of Elaphomyces granulatus from sporocarp tissue reveals Ascomycota ectomycorrhizal fingerprints of genome expansion and a Proteobacteria-rich microbiome.</title>
        <authorList>
            <person name="Quandt C.A."/>
            <person name="Kohler A."/>
            <person name="Hesse C.N."/>
            <person name="Sharpton T.J."/>
            <person name="Martin F."/>
            <person name="Spatafora J.W."/>
        </authorList>
    </citation>
    <scope>NUCLEOTIDE SEQUENCE [LARGE SCALE GENOMIC DNA]</scope>
    <source>
        <strain evidence="2 3">OSC145934</strain>
    </source>
</reference>
<sequence length="804" mass="89842">MKSRYPLKSLYESYFNQDNGNGGNLAAFFKKTLSIPNVSTEDFLVELKTLKSTECTDFDRINRIYESIDRMRTTITSTAINSLKNAFKDEALIYVVINGNSSWVHISQCLWSTATHIPDKIALNDQYCDSAAQEDFFVDFLGVQTLTLQMVIDKLKGQGAGQLSVEEVKQTIWVLNSFLQSETEYPNPEPILKSHIFPVRDPDGHVELCTSATAFAIADRKHLHDLFSNKAKIFDFNLNDVSRLEPFLKWAGLENRYLSRSVKEISTLCGDSNRRMSNPDRDISRKSHGLLRIAVHFRSPRVQNGQHDAFYEILEGAETRETDGICSELHLNQGGKDLKVETGRELHIGGNESELKIYVPLDEKSQELCFSSGLSRGLLEWIMTDPSTQICGRLSDKALYVMQQVLGARRIIVSEILDREGIVSIETPDDYDLQQPLGAPLAVTNHDISGLVTPNEVHGNSVAPVLDIVATPTTPTPVNHDIFAPATPNEAHDFHSDSETPALDTPTSISSPPVSSVNVNEVTFASRRTRQSPSTPALWSNDPFIAIPPRAVPVSQAHSAPDSPDYTDQLTDPQYRRLLDTVIAAARRTTFPSRGAFDMSALGASLANNVEEPFRLHSDISRLERDKMIGAAGELFVFEILSHLHPGLTNFSRGNWQSTIREYVTIHREYSNMGPWNGMETTDITYDDSEGILTSLFTEKEYLSSGVWAGRKPKYFIEVKSTTGPCHTPFFMSKNQYQMMQEMSNGESGLDHPDGIYVVFRVFNLGQKSIGMRLYVDPDVMRARKELSFTAESWTIVPGSGESS</sequence>
<organism evidence="2 3">
    <name type="scientific">Elaphomyces granulatus</name>
    <dbReference type="NCBI Taxonomy" id="519963"/>
    <lineage>
        <taxon>Eukaryota</taxon>
        <taxon>Fungi</taxon>
        <taxon>Dikarya</taxon>
        <taxon>Ascomycota</taxon>
        <taxon>Pezizomycotina</taxon>
        <taxon>Eurotiomycetes</taxon>
        <taxon>Eurotiomycetidae</taxon>
        <taxon>Eurotiales</taxon>
        <taxon>Elaphomycetaceae</taxon>
        <taxon>Elaphomyces</taxon>
    </lineage>
</organism>
<protein>
    <recommendedName>
        <fullName evidence="4">Protein NO VEIN C-terminal domain-containing protein</fullName>
    </recommendedName>
</protein>
<comment type="caution">
    <text evidence="2">The sequence shown here is derived from an EMBL/GenBank/DDBJ whole genome shotgun (WGS) entry which is preliminary data.</text>
</comment>
<dbReference type="AlphaFoldDB" id="A0A232LZV9"/>
<evidence type="ECO:0000313" key="3">
    <source>
        <dbReference type="Proteomes" id="UP000243515"/>
    </source>
</evidence>
<evidence type="ECO:0008006" key="4">
    <source>
        <dbReference type="Google" id="ProtNLM"/>
    </source>
</evidence>
<name>A0A232LZV9_9EURO</name>
<accession>A0A232LZV9</accession>
<evidence type="ECO:0000313" key="2">
    <source>
        <dbReference type="EMBL" id="OXV09679.1"/>
    </source>
</evidence>
<feature type="compositionally biased region" description="Low complexity" evidence="1">
    <location>
        <begin position="505"/>
        <end position="515"/>
    </location>
</feature>
<dbReference type="EMBL" id="NPHW01003386">
    <property type="protein sequence ID" value="OXV09679.1"/>
    <property type="molecule type" value="Genomic_DNA"/>
</dbReference>
<proteinExistence type="predicted"/>
<dbReference type="Proteomes" id="UP000243515">
    <property type="component" value="Unassembled WGS sequence"/>
</dbReference>
<evidence type="ECO:0000256" key="1">
    <source>
        <dbReference type="SAM" id="MobiDB-lite"/>
    </source>
</evidence>
<dbReference type="OrthoDB" id="1262810at2759"/>